<evidence type="ECO:0000313" key="3">
    <source>
        <dbReference type="Proteomes" id="UP000184471"/>
    </source>
</evidence>
<dbReference type="InterPro" id="IPR017517">
    <property type="entry name" value="Maleyloyr_isom"/>
</dbReference>
<keyword evidence="3" id="KW-1185">Reference proteome</keyword>
<feature type="domain" description="Mycothiol-dependent maleylpyruvate isomerase metal-binding" evidence="1">
    <location>
        <begin position="24"/>
        <end position="114"/>
    </location>
</feature>
<dbReference type="NCBIfam" id="TIGR03083">
    <property type="entry name" value="maleylpyruvate isomerase family mycothiol-dependent enzyme"/>
    <property type="match status" value="1"/>
</dbReference>
<evidence type="ECO:0000313" key="2">
    <source>
        <dbReference type="EMBL" id="SHF98479.1"/>
    </source>
</evidence>
<dbReference type="STRING" id="1070870.SAMN05444351_1538"/>
<dbReference type="Pfam" id="PF11716">
    <property type="entry name" value="MDMPI_N"/>
    <property type="match status" value="1"/>
</dbReference>
<dbReference type="Gene3D" id="1.20.120.450">
    <property type="entry name" value="dinb family like domain"/>
    <property type="match status" value="1"/>
</dbReference>
<organism evidence="2 3">
    <name type="scientific">Geodermatophilus nigrescens</name>
    <dbReference type="NCBI Taxonomy" id="1070870"/>
    <lineage>
        <taxon>Bacteria</taxon>
        <taxon>Bacillati</taxon>
        <taxon>Actinomycetota</taxon>
        <taxon>Actinomycetes</taxon>
        <taxon>Geodermatophilales</taxon>
        <taxon>Geodermatophilaceae</taxon>
        <taxon>Geodermatophilus</taxon>
    </lineage>
</organism>
<protein>
    <submittedName>
        <fullName evidence="2">TIGR03083 family protein</fullName>
    </submittedName>
</protein>
<dbReference type="EMBL" id="FQVX01000001">
    <property type="protein sequence ID" value="SHF98479.1"/>
    <property type="molecule type" value="Genomic_DNA"/>
</dbReference>
<proteinExistence type="predicted"/>
<name>A0A1M5G436_9ACTN</name>
<gene>
    <name evidence="2" type="ORF">SAMN05444351_1538</name>
</gene>
<dbReference type="InterPro" id="IPR024344">
    <property type="entry name" value="MDMPI_metal-binding"/>
</dbReference>
<sequence>MSVARLPGPSRVTTTAVDHWPLIHAERRALAADLRGLDEDRWATPSLCGGLTVREVLAHLTAGARLGGFRWLAGALRPRVDPDRQVAVHLRAHLGSSGADTLARFERVVARTTAPPLPRIALLGEVVVHGADVRRPLGLPGTPPIDVLTRVAAYSSRGDRAAAARGRAAGLRLEATDGPFAAGAGPLVRGPTLALVMATAGRAAFLGDLSGDGIQVLRARC</sequence>
<accession>A0A1M5G436</accession>
<dbReference type="AlphaFoldDB" id="A0A1M5G436"/>
<dbReference type="InterPro" id="IPR034660">
    <property type="entry name" value="DinB/YfiT-like"/>
</dbReference>
<dbReference type="GO" id="GO:0046872">
    <property type="term" value="F:metal ion binding"/>
    <property type="evidence" value="ECO:0007669"/>
    <property type="project" value="InterPro"/>
</dbReference>
<dbReference type="OrthoDB" id="5178565at2"/>
<reference evidence="2 3" key="1">
    <citation type="submission" date="2016-11" db="EMBL/GenBank/DDBJ databases">
        <authorList>
            <person name="Jaros S."/>
            <person name="Januszkiewicz K."/>
            <person name="Wedrychowicz H."/>
        </authorList>
    </citation>
    <scope>NUCLEOTIDE SEQUENCE [LARGE SCALE GENOMIC DNA]</scope>
    <source>
        <strain evidence="2 3">DSM 45408</strain>
    </source>
</reference>
<evidence type="ECO:0000259" key="1">
    <source>
        <dbReference type="Pfam" id="PF11716"/>
    </source>
</evidence>
<dbReference type="Proteomes" id="UP000184471">
    <property type="component" value="Unassembled WGS sequence"/>
</dbReference>
<dbReference type="SUPFAM" id="SSF109854">
    <property type="entry name" value="DinB/YfiT-like putative metalloenzymes"/>
    <property type="match status" value="1"/>
</dbReference>